<feature type="compositionally biased region" description="Polar residues" evidence="1">
    <location>
        <begin position="433"/>
        <end position="442"/>
    </location>
</feature>
<feature type="compositionally biased region" description="Basic and acidic residues" evidence="1">
    <location>
        <begin position="186"/>
        <end position="204"/>
    </location>
</feature>
<feature type="compositionally biased region" description="Acidic residues" evidence="1">
    <location>
        <begin position="294"/>
        <end position="314"/>
    </location>
</feature>
<proteinExistence type="predicted"/>
<feature type="compositionally biased region" description="Basic and acidic residues" evidence="1">
    <location>
        <begin position="330"/>
        <end position="339"/>
    </location>
</feature>
<dbReference type="EMBL" id="JAFNEN010000402">
    <property type="protein sequence ID" value="KAG8183822.1"/>
    <property type="molecule type" value="Genomic_DNA"/>
</dbReference>
<name>A0AAV6UHN8_9ARAC</name>
<feature type="compositionally biased region" description="Low complexity" evidence="1">
    <location>
        <begin position="409"/>
        <end position="431"/>
    </location>
</feature>
<feature type="compositionally biased region" description="Basic and acidic residues" evidence="1">
    <location>
        <begin position="443"/>
        <end position="474"/>
    </location>
</feature>
<feature type="compositionally biased region" description="Polar residues" evidence="1">
    <location>
        <begin position="586"/>
        <end position="595"/>
    </location>
</feature>
<organism evidence="2 3">
    <name type="scientific">Oedothorax gibbosus</name>
    <dbReference type="NCBI Taxonomy" id="931172"/>
    <lineage>
        <taxon>Eukaryota</taxon>
        <taxon>Metazoa</taxon>
        <taxon>Ecdysozoa</taxon>
        <taxon>Arthropoda</taxon>
        <taxon>Chelicerata</taxon>
        <taxon>Arachnida</taxon>
        <taxon>Araneae</taxon>
        <taxon>Araneomorphae</taxon>
        <taxon>Entelegynae</taxon>
        <taxon>Araneoidea</taxon>
        <taxon>Linyphiidae</taxon>
        <taxon>Erigoninae</taxon>
        <taxon>Oedothorax</taxon>
    </lineage>
</organism>
<feature type="compositionally biased region" description="Basic and acidic residues" evidence="1">
    <location>
        <begin position="41"/>
        <end position="87"/>
    </location>
</feature>
<accession>A0AAV6UHN8</accession>
<evidence type="ECO:0000313" key="2">
    <source>
        <dbReference type="EMBL" id="KAG8183822.1"/>
    </source>
</evidence>
<feature type="compositionally biased region" description="Basic and acidic residues" evidence="1">
    <location>
        <begin position="169"/>
        <end position="179"/>
    </location>
</feature>
<feature type="compositionally biased region" description="Basic and acidic residues" evidence="1">
    <location>
        <begin position="535"/>
        <end position="545"/>
    </location>
</feature>
<feature type="compositionally biased region" description="Polar residues" evidence="1">
    <location>
        <begin position="277"/>
        <end position="290"/>
    </location>
</feature>
<comment type="caution">
    <text evidence="2">The sequence shown here is derived from an EMBL/GenBank/DDBJ whole genome shotgun (WGS) entry which is preliminary data.</text>
</comment>
<feature type="compositionally biased region" description="Basic and acidic residues" evidence="1">
    <location>
        <begin position="382"/>
        <end position="392"/>
    </location>
</feature>
<feature type="region of interest" description="Disordered" evidence="1">
    <location>
        <begin position="731"/>
        <end position="803"/>
    </location>
</feature>
<feature type="compositionally biased region" description="Basic and acidic residues" evidence="1">
    <location>
        <begin position="483"/>
        <end position="492"/>
    </location>
</feature>
<protein>
    <submittedName>
        <fullName evidence="2">Uncharacterized protein</fullName>
    </submittedName>
</protein>
<feature type="compositionally biased region" description="Basic and acidic residues" evidence="1">
    <location>
        <begin position="258"/>
        <end position="272"/>
    </location>
</feature>
<feature type="compositionally biased region" description="Basic and acidic residues" evidence="1">
    <location>
        <begin position="676"/>
        <end position="693"/>
    </location>
</feature>
<feature type="compositionally biased region" description="Polar residues" evidence="1">
    <location>
        <begin position="1"/>
        <end position="13"/>
    </location>
</feature>
<feature type="compositionally biased region" description="Basic and acidic residues" evidence="1">
    <location>
        <begin position="15"/>
        <end position="31"/>
    </location>
</feature>
<feature type="compositionally biased region" description="Basic and acidic residues" evidence="1">
    <location>
        <begin position="211"/>
        <end position="235"/>
    </location>
</feature>
<keyword evidence="3" id="KW-1185">Reference proteome</keyword>
<feature type="compositionally biased region" description="Low complexity" evidence="1">
    <location>
        <begin position="562"/>
        <end position="584"/>
    </location>
</feature>
<feature type="compositionally biased region" description="Polar residues" evidence="1">
    <location>
        <begin position="236"/>
        <end position="252"/>
    </location>
</feature>
<dbReference type="Gene3D" id="1.10.238.10">
    <property type="entry name" value="EF-hand"/>
    <property type="match status" value="1"/>
</dbReference>
<feature type="region of interest" description="Disordered" evidence="1">
    <location>
        <begin position="132"/>
        <end position="661"/>
    </location>
</feature>
<evidence type="ECO:0000313" key="3">
    <source>
        <dbReference type="Proteomes" id="UP000827092"/>
    </source>
</evidence>
<sequence>MSSKGSKISTSNTSEDDKKSEVTEKESKTDNGPDSSPDNLLEVRDQASSHRESSQAKENNDGSDVEKSKQETSQKAISEDSLKHDLHSTSSEFIENKDGDESNKQKEKPLKIIQEQFQQFLKGKNLSFHKEKQFAESLENKDDKDSNRPAEEEPSKIGIQEQFHKFLRKKELDIPEKKSSTTKNEIGTKEIEKEFEPKGKRADYEIENETAEERNDGEKVEESEAAINEKDREGKGSSSQATIKAEGSTENEITPVPSKKESSKMTVAERLKKFWGTTESDVSQKVSSQTMEEKEFEPEEEMADSENQDETEEERNDKETNEECEPDSNENERVEKDSSLKAPTNTEGSPEKQIAPASSEKESPQKTFPERLKGFFGTTKSEAPEKTWKEDEVSTIGSEAAMKSIQANSAKPSSIVSGSSKKVSSDLSASKTKIGNSTLSSRIESREKVTPELVVKEEEVESSTKDMKELQKTDEECEPDSNENERVEKDSSLKAPTNTEGSPEKQIAPASSEKESPQKTFPERLKGFFGTTKSEAPEKTWKDDEVSTIGSEAAMKSIQANSAKPSSIVSGSSKKVSSDLSASKTKIGNSTLSSRIESREKVTPELVVKEEEVESSTKDMKELQKTDEKYQESDKEESRKQRNESRNIYEDSDQILQHRKSVLPSISSTSVVIEPEEIRMEESATDESEKADDPFSVFLNALQKHELRRLTEEELEPLGHQDFQTTIDKTNEDIQGHFSEAPVKRKKATLLRKSNMKASPKPSTRLSRTTPPESEPKCSKNASPSKATISRLPPPSTDEMTCEWEPGKFEPRVGYYYRLQSWVGDYILGYDYWSKEQDDVSPDHHVKEVRFNIDDHSAWYDQPMSKSKISKSALDKRRDVTMKKIEALKVKAPESVNKGGKQLPLAYDPKEPVAEDLKQDLKHMFMEFARNDPSPAKNRMSLKNADKWLERVGLLDHKNLTLVHTGLCFIAAGGNRYHSLTFEEFFTFVEMISDTLNKPIKHCINRMKYAVLDLSMFDRMK</sequence>
<gene>
    <name evidence="2" type="ORF">JTE90_025706</name>
</gene>
<dbReference type="SUPFAM" id="SSF47473">
    <property type="entry name" value="EF-hand"/>
    <property type="match status" value="1"/>
</dbReference>
<dbReference type="InterPro" id="IPR011992">
    <property type="entry name" value="EF-hand-dom_pair"/>
</dbReference>
<feature type="compositionally biased region" description="Basic and acidic residues" evidence="1">
    <location>
        <begin position="596"/>
        <end position="649"/>
    </location>
</feature>
<feature type="compositionally biased region" description="Basic and acidic residues" evidence="1">
    <location>
        <begin position="94"/>
        <end position="110"/>
    </location>
</feature>
<feature type="region of interest" description="Disordered" evidence="1">
    <location>
        <begin position="673"/>
        <end position="694"/>
    </location>
</feature>
<feature type="compositionally biased region" description="Basic and acidic residues" evidence="1">
    <location>
        <begin position="132"/>
        <end position="155"/>
    </location>
</feature>
<feature type="compositionally biased region" description="Basic and acidic residues" evidence="1">
    <location>
        <begin position="512"/>
        <end position="526"/>
    </location>
</feature>
<feature type="compositionally biased region" description="Polar residues" evidence="1">
    <location>
        <begin position="761"/>
        <end position="772"/>
    </location>
</feature>
<feature type="region of interest" description="Disordered" evidence="1">
    <location>
        <begin position="1"/>
        <end position="111"/>
    </location>
</feature>
<dbReference type="Proteomes" id="UP000827092">
    <property type="component" value="Unassembled WGS sequence"/>
</dbReference>
<evidence type="ECO:0000256" key="1">
    <source>
        <dbReference type="SAM" id="MobiDB-lite"/>
    </source>
</evidence>
<feature type="compositionally biased region" description="Basic and acidic residues" evidence="1">
    <location>
        <begin position="359"/>
        <end position="373"/>
    </location>
</feature>
<reference evidence="2 3" key="1">
    <citation type="journal article" date="2022" name="Nat. Ecol. Evol.">
        <title>A masculinizing supergene underlies an exaggerated male reproductive morph in a spider.</title>
        <authorList>
            <person name="Hendrickx F."/>
            <person name="De Corte Z."/>
            <person name="Sonet G."/>
            <person name="Van Belleghem S.M."/>
            <person name="Kostlbacher S."/>
            <person name="Vangestel C."/>
        </authorList>
    </citation>
    <scope>NUCLEOTIDE SEQUENCE [LARGE SCALE GENOMIC DNA]</scope>
    <source>
        <strain evidence="2">W744_W776</strain>
    </source>
</reference>
<dbReference type="AlphaFoldDB" id="A0AAV6UHN8"/>